<dbReference type="EMBL" id="CP018762">
    <property type="protein sequence ID" value="APZ34416.1"/>
    <property type="molecule type" value="Genomic_DNA"/>
</dbReference>
<evidence type="ECO:0008006" key="4">
    <source>
        <dbReference type="Google" id="ProtNLM"/>
    </source>
</evidence>
<evidence type="ECO:0000313" key="2">
    <source>
        <dbReference type="EMBL" id="APZ34416.1"/>
    </source>
</evidence>
<name>A0A1P8U8I9_9MICO</name>
<feature type="transmembrane region" description="Helical" evidence="1">
    <location>
        <begin position="24"/>
        <end position="45"/>
    </location>
</feature>
<keyword evidence="3" id="KW-1185">Reference proteome</keyword>
<dbReference type="RefSeq" id="WP_076690729.1">
    <property type="nucleotide sequence ID" value="NZ_CALBSP010000072.1"/>
</dbReference>
<evidence type="ECO:0000256" key="1">
    <source>
        <dbReference type="SAM" id="Phobius"/>
    </source>
</evidence>
<dbReference type="KEGG" id="maur:BOH66_09310"/>
<accession>A0A1P8U8I9</accession>
<sequence length="75" mass="8214">MTFATILAFAAEEAEHHGNVQAETFIFGLIAFIVFMAIGLVTMSYRNVANRHAHKAEAYAKAHPVDQAQVGHGHH</sequence>
<organism evidence="2 3">
    <name type="scientific">Microbacterium aurum</name>
    <dbReference type="NCBI Taxonomy" id="36805"/>
    <lineage>
        <taxon>Bacteria</taxon>
        <taxon>Bacillati</taxon>
        <taxon>Actinomycetota</taxon>
        <taxon>Actinomycetes</taxon>
        <taxon>Micrococcales</taxon>
        <taxon>Microbacteriaceae</taxon>
        <taxon>Microbacterium</taxon>
    </lineage>
</organism>
<dbReference type="STRING" id="36805.BOH66_09310"/>
<dbReference type="OrthoDB" id="5149460at2"/>
<gene>
    <name evidence="2" type="ORF">BOH66_09310</name>
</gene>
<dbReference type="Proteomes" id="UP000187185">
    <property type="component" value="Chromosome"/>
</dbReference>
<evidence type="ECO:0000313" key="3">
    <source>
        <dbReference type="Proteomes" id="UP000187185"/>
    </source>
</evidence>
<protein>
    <recommendedName>
        <fullName evidence="4">4-hydroxybenzoate polyprenyltransferase</fullName>
    </recommendedName>
</protein>
<proteinExistence type="predicted"/>
<dbReference type="AlphaFoldDB" id="A0A1P8U8I9"/>
<keyword evidence="1" id="KW-0812">Transmembrane</keyword>
<reference evidence="2 3" key="1">
    <citation type="submission" date="2016-12" db="EMBL/GenBank/DDBJ databases">
        <title>Complete genome sequence of Microbacterium aurum KACC 15219.</title>
        <authorList>
            <person name="Jung Y."/>
            <person name="Shin J.-H."/>
            <person name="Lee Y.-J."/>
            <person name="Yi H."/>
            <person name="Bahn Y.-S."/>
            <person name="Kim J.F."/>
            <person name="Lee D.-W."/>
        </authorList>
    </citation>
    <scope>NUCLEOTIDE SEQUENCE [LARGE SCALE GENOMIC DNA]</scope>
    <source>
        <strain evidence="2 3">KACC 15219</strain>
    </source>
</reference>
<keyword evidence="1" id="KW-1133">Transmembrane helix</keyword>
<keyword evidence="1" id="KW-0472">Membrane</keyword>